<evidence type="ECO:0000259" key="3">
    <source>
        <dbReference type="PROSITE" id="PS50937"/>
    </source>
</evidence>
<dbReference type="GO" id="GO:0003677">
    <property type="term" value="F:DNA binding"/>
    <property type="evidence" value="ECO:0007669"/>
    <property type="project" value="UniProtKB-KW"/>
</dbReference>
<dbReference type="CDD" id="cd01109">
    <property type="entry name" value="HTH_YyaN"/>
    <property type="match status" value="1"/>
</dbReference>
<sequence length="128" mass="15022">MKTMKEVAEELDLSNDTIRYYERIGLLQVPRDKNGYRQFDQQSIDWLFLVKMLRKSGMSIESLVDYVGLVRQGDSTIAARKAILQEQEERLKEQIAQQEAVLEMLSHKVATYDSHLLRFEQERLDKGE</sequence>
<dbReference type="Pfam" id="PF13411">
    <property type="entry name" value="MerR_1"/>
    <property type="match status" value="1"/>
</dbReference>
<feature type="coiled-coil region" evidence="2">
    <location>
        <begin position="81"/>
        <end position="108"/>
    </location>
</feature>
<dbReference type="InterPro" id="IPR047057">
    <property type="entry name" value="MerR_fam"/>
</dbReference>
<name>A0A4T2H247_STRSU</name>
<dbReference type="Gene3D" id="1.10.1660.10">
    <property type="match status" value="1"/>
</dbReference>
<dbReference type="InterPro" id="IPR009061">
    <property type="entry name" value="DNA-bd_dom_put_sf"/>
</dbReference>
<organism evidence="4 5">
    <name type="scientific">Streptococcus suis</name>
    <dbReference type="NCBI Taxonomy" id="1307"/>
    <lineage>
        <taxon>Bacteria</taxon>
        <taxon>Bacillati</taxon>
        <taxon>Bacillota</taxon>
        <taxon>Bacilli</taxon>
        <taxon>Lactobacillales</taxon>
        <taxon>Streptococcaceae</taxon>
        <taxon>Streptococcus</taxon>
    </lineage>
</organism>
<keyword evidence="1" id="KW-0238">DNA-binding</keyword>
<dbReference type="EMBL" id="SSXP01000017">
    <property type="protein sequence ID" value="TII05792.1"/>
    <property type="molecule type" value="Genomic_DNA"/>
</dbReference>
<dbReference type="SMART" id="SM00422">
    <property type="entry name" value="HTH_MERR"/>
    <property type="match status" value="1"/>
</dbReference>
<dbReference type="PANTHER" id="PTHR30204">
    <property type="entry name" value="REDOX-CYCLING DRUG-SENSING TRANSCRIPTIONAL ACTIVATOR SOXR"/>
    <property type="match status" value="1"/>
</dbReference>
<evidence type="ECO:0000256" key="1">
    <source>
        <dbReference type="ARBA" id="ARBA00023125"/>
    </source>
</evidence>
<evidence type="ECO:0000313" key="5">
    <source>
        <dbReference type="Proteomes" id="UP000305768"/>
    </source>
</evidence>
<reference evidence="4 5" key="1">
    <citation type="submission" date="2019-04" db="EMBL/GenBank/DDBJ databases">
        <title>Genome analysis of Streptococcus suis strain WUSS425.</title>
        <authorList>
            <person name="Chen H."/>
            <person name="Gao X."/>
            <person name="Wu Z."/>
        </authorList>
    </citation>
    <scope>NUCLEOTIDE SEQUENCE [LARGE SCALE GENOMIC DNA]</scope>
    <source>
        <strain evidence="4 5">WUSS425</strain>
    </source>
</reference>
<comment type="caution">
    <text evidence="4">The sequence shown here is derived from an EMBL/GenBank/DDBJ whole genome shotgun (WGS) entry which is preliminary data.</text>
</comment>
<protein>
    <submittedName>
        <fullName evidence="4">MerR family transcriptional regulator</fullName>
    </submittedName>
</protein>
<evidence type="ECO:0000313" key="4">
    <source>
        <dbReference type="EMBL" id="TII05792.1"/>
    </source>
</evidence>
<accession>A0A4T2H247</accession>
<keyword evidence="2" id="KW-0175">Coiled coil</keyword>
<dbReference type="Proteomes" id="UP000305768">
    <property type="component" value="Unassembled WGS sequence"/>
</dbReference>
<dbReference type="GO" id="GO:0003700">
    <property type="term" value="F:DNA-binding transcription factor activity"/>
    <property type="evidence" value="ECO:0007669"/>
    <property type="project" value="InterPro"/>
</dbReference>
<dbReference type="PROSITE" id="PS50937">
    <property type="entry name" value="HTH_MERR_2"/>
    <property type="match status" value="1"/>
</dbReference>
<dbReference type="AlphaFoldDB" id="A0A4T2H247"/>
<evidence type="ECO:0000256" key="2">
    <source>
        <dbReference type="SAM" id="Coils"/>
    </source>
</evidence>
<gene>
    <name evidence="4" type="ORF">FAJ34_09970</name>
</gene>
<proteinExistence type="predicted"/>
<dbReference type="PANTHER" id="PTHR30204:SF98">
    <property type="entry name" value="HTH-TYPE TRANSCRIPTIONAL REGULATOR ADHR"/>
    <property type="match status" value="1"/>
</dbReference>
<feature type="domain" description="HTH merR-type" evidence="3">
    <location>
        <begin position="1"/>
        <end position="69"/>
    </location>
</feature>
<dbReference type="SUPFAM" id="SSF46955">
    <property type="entry name" value="Putative DNA-binding domain"/>
    <property type="match status" value="1"/>
</dbReference>
<dbReference type="InterPro" id="IPR000551">
    <property type="entry name" value="MerR-type_HTH_dom"/>
</dbReference>